<dbReference type="Proteomes" id="UP000193218">
    <property type="component" value="Unassembled WGS sequence"/>
</dbReference>
<feature type="compositionally biased region" description="Low complexity" evidence="2">
    <location>
        <begin position="780"/>
        <end position="790"/>
    </location>
</feature>
<feature type="region of interest" description="Disordered" evidence="2">
    <location>
        <begin position="516"/>
        <end position="574"/>
    </location>
</feature>
<dbReference type="AlphaFoldDB" id="A0A1Y1UJW8"/>
<feature type="compositionally biased region" description="Polar residues" evidence="2">
    <location>
        <begin position="807"/>
        <end position="823"/>
    </location>
</feature>
<dbReference type="InParanoid" id="A0A1Y1UJW8"/>
<feature type="compositionally biased region" description="Low complexity" evidence="2">
    <location>
        <begin position="588"/>
        <end position="597"/>
    </location>
</feature>
<evidence type="ECO:0000256" key="1">
    <source>
        <dbReference type="SAM" id="Coils"/>
    </source>
</evidence>
<keyword evidence="4" id="KW-1185">Reference proteome</keyword>
<feature type="compositionally biased region" description="Polar residues" evidence="2">
    <location>
        <begin position="520"/>
        <end position="542"/>
    </location>
</feature>
<organism evidence="3 4">
    <name type="scientific">Kockovaella imperatae</name>
    <dbReference type="NCBI Taxonomy" id="4999"/>
    <lineage>
        <taxon>Eukaryota</taxon>
        <taxon>Fungi</taxon>
        <taxon>Dikarya</taxon>
        <taxon>Basidiomycota</taxon>
        <taxon>Agaricomycotina</taxon>
        <taxon>Tremellomycetes</taxon>
        <taxon>Tremellales</taxon>
        <taxon>Cuniculitremaceae</taxon>
        <taxon>Kockovaella</taxon>
    </lineage>
</organism>
<comment type="caution">
    <text evidence="3">The sequence shown here is derived from an EMBL/GenBank/DDBJ whole genome shotgun (WGS) entry which is preliminary data.</text>
</comment>
<feature type="compositionally biased region" description="Low complexity" evidence="2">
    <location>
        <begin position="543"/>
        <end position="556"/>
    </location>
</feature>
<keyword evidence="1" id="KW-0175">Coiled coil</keyword>
<name>A0A1Y1UJW8_9TREE</name>
<proteinExistence type="predicted"/>
<feature type="region of interest" description="Disordered" evidence="2">
    <location>
        <begin position="586"/>
        <end position="631"/>
    </location>
</feature>
<sequence length="844" mass="91726">MSRALRLHKGRIVSISPEPCTSASEPPIILQIVSRATSDSSDSDSDSQPGSPVLKVKRARLTSWGDAAQSSASSLTPLSPFQSPAMHLKIQSTGLPQMLPTPPATASSTTPHHDRPTPSDSCISHFASPLLVEVSGEPSIKSEWDEDKTDQDLISGLRLEVQELRKDKAIGQEEIASLRRQLNRPENPVANDKQASDDTFDLDLKSKGMLHMQQHFAHALFFSMVIASPIPSRPDALGDSLQAFIDELSSLASAVHPSGLTPSSFFEKAWMVLDQLQNAVSTLGPESIKLALEDYKAGRFDPMKLSYAKVEQSGPSSQAASMDVDGQVRETSGAHSTSTHEETQLLRAQLLKEKNEMCVMLNRDILREKIRADSANRSIASLNAQHEQDEARRIQLEDQLKTLNRQLMSSHGQILTLQSSLAKTRTGPAQLPQSTATSTHNVARLEIELESNKAALKTEIREKVKMEYQLTRETALKEELHSRCQAMFTEMGTLQSWLVFYEGWYRNAAERGAVPRFPDTQLNGQPLSQLQAQQHPAQHTNILLQQSQQLQHVGQQNRPDQQKETGPVSQSSTQHLRQPFVAGYSAHPPQRQQQQPPLLSHTTGDRSLPLSHHGPSREVVGSQDQPRPLPRQGLQASYLQPIAPEPGITQHATFSGAPSNQQTAFKAGVPSSELVSQSIMDHARQKAVQNAHLSRIMAVQEASRSASETPYQALGGIAAVPKPQVEPNGSAKERVSTSRHHQSTQVTSQYPESSKQTPDPAQSLVLNGGSDQGEGPTSVGSGYSAAGSGSLPNVGPIRPGAGAESQKPATTQQAFAKPSANQVHNIASSSNRVADSLAWLQHSP</sequence>
<evidence type="ECO:0000256" key="2">
    <source>
        <dbReference type="SAM" id="MobiDB-lite"/>
    </source>
</evidence>
<dbReference type="RefSeq" id="XP_021872204.1">
    <property type="nucleotide sequence ID" value="XM_022019063.1"/>
</dbReference>
<dbReference type="GeneID" id="33560872"/>
<dbReference type="EMBL" id="NBSH01000004">
    <property type="protein sequence ID" value="ORX38282.1"/>
    <property type="molecule type" value="Genomic_DNA"/>
</dbReference>
<reference evidence="3 4" key="1">
    <citation type="submission" date="2017-03" db="EMBL/GenBank/DDBJ databases">
        <title>Widespread Adenine N6-methylation of Active Genes in Fungi.</title>
        <authorList>
            <consortium name="DOE Joint Genome Institute"/>
            <person name="Mondo S.J."/>
            <person name="Dannebaum R.O."/>
            <person name="Kuo R.C."/>
            <person name="Louie K.B."/>
            <person name="Bewick A.J."/>
            <person name="Labutti K."/>
            <person name="Haridas S."/>
            <person name="Kuo A."/>
            <person name="Salamov A."/>
            <person name="Ahrendt S.R."/>
            <person name="Lau R."/>
            <person name="Bowen B.P."/>
            <person name="Lipzen A."/>
            <person name="Sullivan W."/>
            <person name="Andreopoulos W.B."/>
            <person name="Clum A."/>
            <person name="Lindquist E."/>
            <person name="Daum C."/>
            <person name="Northen T.R."/>
            <person name="Ramamoorthy G."/>
            <person name="Schmitz R.J."/>
            <person name="Gryganskyi A."/>
            <person name="Culley D."/>
            <person name="Magnuson J."/>
            <person name="James T.Y."/>
            <person name="O'Malley M.A."/>
            <person name="Stajich J.E."/>
            <person name="Spatafora J.W."/>
            <person name="Visel A."/>
            <person name="Grigoriev I.V."/>
        </authorList>
    </citation>
    <scope>NUCLEOTIDE SEQUENCE [LARGE SCALE GENOMIC DNA]</scope>
    <source>
        <strain evidence="3 4">NRRL Y-17943</strain>
    </source>
</reference>
<feature type="region of interest" description="Disordered" evidence="2">
    <location>
        <begin position="718"/>
        <end position="823"/>
    </location>
</feature>
<feature type="region of interest" description="Disordered" evidence="2">
    <location>
        <begin position="311"/>
        <end position="342"/>
    </location>
</feature>
<feature type="region of interest" description="Disordered" evidence="2">
    <location>
        <begin position="35"/>
        <end position="54"/>
    </location>
</feature>
<feature type="region of interest" description="Disordered" evidence="2">
    <location>
        <begin position="94"/>
        <end position="119"/>
    </location>
</feature>
<feature type="compositionally biased region" description="Polar residues" evidence="2">
    <location>
        <begin position="743"/>
        <end position="760"/>
    </location>
</feature>
<evidence type="ECO:0000313" key="4">
    <source>
        <dbReference type="Proteomes" id="UP000193218"/>
    </source>
</evidence>
<gene>
    <name evidence="3" type="ORF">BD324DRAFT_680033</name>
</gene>
<evidence type="ECO:0000313" key="3">
    <source>
        <dbReference type="EMBL" id="ORX38282.1"/>
    </source>
</evidence>
<feature type="coiled-coil region" evidence="1">
    <location>
        <begin position="372"/>
        <end position="406"/>
    </location>
</feature>
<protein>
    <submittedName>
        <fullName evidence="3">Uncharacterized protein</fullName>
    </submittedName>
</protein>
<accession>A0A1Y1UJW8</accession>